<dbReference type="PROSITE" id="PS50865">
    <property type="entry name" value="ZF_MYND_2"/>
    <property type="match status" value="1"/>
</dbReference>
<evidence type="ECO:0000259" key="7">
    <source>
        <dbReference type="PROSITE" id="PS50865"/>
    </source>
</evidence>
<dbReference type="SMART" id="SM00317">
    <property type="entry name" value="SET"/>
    <property type="match status" value="1"/>
</dbReference>
<proteinExistence type="predicted"/>
<dbReference type="Gene3D" id="6.10.140.2220">
    <property type="match status" value="1"/>
</dbReference>
<keyword evidence="9" id="KW-1185">Reference proteome</keyword>
<comment type="caution">
    <text evidence="8">The sequence shown here is derived from an EMBL/GenBank/DDBJ whole genome shotgun (WGS) entry which is preliminary data.</text>
</comment>
<dbReference type="AlphaFoldDB" id="A0AAJ0F3X9"/>
<dbReference type="Pfam" id="PF01753">
    <property type="entry name" value="zf-MYND"/>
    <property type="match status" value="1"/>
</dbReference>
<keyword evidence="3" id="KW-0862">Zinc</keyword>
<feature type="domain" description="MYND-type" evidence="7">
    <location>
        <begin position="16"/>
        <end position="63"/>
    </location>
</feature>
<evidence type="ECO:0000256" key="1">
    <source>
        <dbReference type="ARBA" id="ARBA00022723"/>
    </source>
</evidence>
<keyword evidence="2 4" id="KW-0863">Zinc-finger</keyword>
<evidence type="ECO:0000256" key="5">
    <source>
        <dbReference type="SAM" id="MobiDB-lite"/>
    </source>
</evidence>
<evidence type="ECO:0000313" key="8">
    <source>
        <dbReference type="EMBL" id="KAK1749818.1"/>
    </source>
</evidence>
<dbReference type="Proteomes" id="UP001239445">
    <property type="component" value="Unassembled WGS sequence"/>
</dbReference>
<evidence type="ECO:0000259" key="6">
    <source>
        <dbReference type="PROSITE" id="PS50280"/>
    </source>
</evidence>
<organism evidence="8 9">
    <name type="scientific">Echria macrotheca</name>
    <dbReference type="NCBI Taxonomy" id="438768"/>
    <lineage>
        <taxon>Eukaryota</taxon>
        <taxon>Fungi</taxon>
        <taxon>Dikarya</taxon>
        <taxon>Ascomycota</taxon>
        <taxon>Pezizomycotina</taxon>
        <taxon>Sordariomycetes</taxon>
        <taxon>Sordariomycetidae</taxon>
        <taxon>Sordariales</taxon>
        <taxon>Schizotheciaceae</taxon>
        <taxon>Echria</taxon>
    </lineage>
</organism>
<protein>
    <submittedName>
        <fullName evidence="8">SET domain-containing protein 5</fullName>
    </submittedName>
</protein>
<dbReference type="SUPFAM" id="SSF144232">
    <property type="entry name" value="HIT/MYND zinc finger-like"/>
    <property type="match status" value="1"/>
</dbReference>
<evidence type="ECO:0000256" key="4">
    <source>
        <dbReference type="PROSITE-ProRule" id="PRU00134"/>
    </source>
</evidence>
<dbReference type="PANTHER" id="PTHR47332">
    <property type="entry name" value="SET DOMAIN-CONTAINING PROTEIN 5"/>
    <property type="match status" value="1"/>
</dbReference>
<dbReference type="InterPro" id="IPR053185">
    <property type="entry name" value="SET_domain_protein"/>
</dbReference>
<evidence type="ECO:0000256" key="3">
    <source>
        <dbReference type="ARBA" id="ARBA00022833"/>
    </source>
</evidence>
<dbReference type="PANTHER" id="PTHR47332:SF4">
    <property type="entry name" value="SET DOMAIN-CONTAINING PROTEIN 5"/>
    <property type="match status" value="1"/>
</dbReference>
<sequence>MKSTESDEPRSECGRCSSCSKEATNRCAGCVDAPAYGKSTPRTTFYCSGQCQKAHWSAHKVECKALQTRKSLHRVAAVLAPVRDVIGVEGKQAMVRLAAFAAEIFDGLNVTVEEVILTTTSDTTDTSGLSKTRHVYKVTINDDETWVLDLDGPFPPWPWSDYIRRGCLKVDSIHSLGFHRRAVSVLDPITRALVFQVASMVTAHGGKLGAFLKGSKATFQDETNRLVEEIRGAMTAVKAAAKNITLSASNDNGQPLNAPSHAPSQSPATGLYRIQAVPGKGQGMVATSKIPRGTRILSEAPAITTPGGLEHQIGRFQTIISRQLDKLDDQTRHRFYALHNNYEGVFPPIAGIFKTNALPLGHKASEGGIFLEASRINHSCKNNAENTWNKTLGKLTIHAVRDIQPGEEITISYVDAFKSYDERQHHLQTGFGFSCDCERCSASPAERRHSDQRLRRLATLEKEVGDGVGIVATPLSCLWKTREMLRLLREEVMTESCFPRVYFDAFQVAIANGDQARARVFAERCYASRVVVEGDDNEDSRWVKSLVEKPSSHRLYGTTMKWKQAAKKVPCDLGEEEFESWLWKDTPW</sequence>
<dbReference type="InterPro" id="IPR046341">
    <property type="entry name" value="SET_dom_sf"/>
</dbReference>
<dbReference type="InterPro" id="IPR002893">
    <property type="entry name" value="Znf_MYND"/>
</dbReference>
<name>A0AAJ0F3X9_9PEZI</name>
<feature type="region of interest" description="Disordered" evidence="5">
    <location>
        <begin position="248"/>
        <end position="267"/>
    </location>
</feature>
<evidence type="ECO:0000313" key="9">
    <source>
        <dbReference type="Proteomes" id="UP001239445"/>
    </source>
</evidence>
<reference evidence="8" key="1">
    <citation type="submission" date="2023-06" db="EMBL/GenBank/DDBJ databases">
        <title>Genome-scale phylogeny and comparative genomics of the fungal order Sordariales.</title>
        <authorList>
            <consortium name="Lawrence Berkeley National Laboratory"/>
            <person name="Hensen N."/>
            <person name="Bonometti L."/>
            <person name="Westerberg I."/>
            <person name="Brannstrom I.O."/>
            <person name="Guillou S."/>
            <person name="Cros-Aarteil S."/>
            <person name="Calhoun S."/>
            <person name="Haridas S."/>
            <person name="Kuo A."/>
            <person name="Mondo S."/>
            <person name="Pangilinan J."/>
            <person name="Riley R."/>
            <person name="Labutti K."/>
            <person name="Andreopoulos B."/>
            <person name="Lipzen A."/>
            <person name="Chen C."/>
            <person name="Yanf M."/>
            <person name="Daum C."/>
            <person name="Ng V."/>
            <person name="Clum A."/>
            <person name="Steindorff A."/>
            <person name="Ohm R."/>
            <person name="Martin F."/>
            <person name="Silar P."/>
            <person name="Natvig D."/>
            <person name="Lalanne C."/>
            <person name="Gautier V."/>
            <person name="Ament-Velasquez S.L."/>
            <person name="Kruys A."/>
            <person name="Hutchinson M.I."/>
            <person name="Powell A.J."/>
            <person name="Barry K."/>
            <person name="Miller A.N."/>
            <person name="Grigoriev I.V."/>
            <person name="Debuchy R."/>
            <person name="Gladieux P."/>
            <person name="Thoren M.H."/>
            <person name="Johannesson H."/>
        </authorList>
    </citation>
    <scope>NUCLEOTIDE SEQUENCE</scope>
    <source>
        <strain evidence="8">PSN4</strain>
    </source>
</reference>
<feature type="domain" description="SET" evidence="6">
    <location>
        <begin position="267"/>
        <end position="414"/>
    </location>
</feature>
<evidence type="ECO:0000256" key="2">
    <source>
        <dbReference type="ARBA" id="ARBA00022771"/>
    </source>
</evidence>
<gene>
    <name evidence="8" type="ORF">QBC47DRAFT_130471</name>
</gene>
<keyword evidence="1" id="KW-0479">Metal-binding</keyword>
<dbReference type="PROSITE" id="PS50280">
    <property type="entry name" value="SET"/>
    <property type="match status" value="1"/>
</dbReference>
<dbReference type="Gene3D" id="2.170.270.10">
    <property type="entry name" value="SET domain"/>
    <property type="match status" value="1"/>
</dbReference>
<dbReference type="EMBL" id="MU839852">
    <property type="protein sequence ID" value="KAK1749818.1"/>
    <property type="molecule type" value="Genomic_DNA"/>
</dbReference>
<dbReference type="InterPro" id="IPR001214">
    <property type="entry name" value="SET_dom"/>
</dbReference>
<accession>A0AAJ0F3X9</accession>
<dbReference type="CDD" id="cd20071">
    <property type="entry name" value="SET_SMYD"/>
    <property type="match status" value="1"/>
</dbReference>
<dbReference type="SUPFAM" id="SSF82199">
    <property type="entry name" value="SET domain"/>
    <property type="match status" value="1"/>
</dbReference>
<dbReference type="GO" id="GO:0008270">
    <property type="term" value="F:zinc ion binding"/>
    <property type="evidence" value="ECO:0007669"/>
    <property type="project" value="UniProtKB-KW"/>
</dbReference>
<dbReference type="Pfam" id="PF00856">
    <property type="entry name" value="SET"/>
    <property type="match status" value="1"/>
</dbReference>